<accession>A0A6J5MTY1</accession>
<name>A0A6J5MTY1_9CAUD</name>
<protein>
    <submittedName>
        <fullName evidence="1">Uncharacterized protein</fullName>
    </submittedName>
</protein>
<organism evidence="1">
    <name type="scientific">uncultured Caudovirales phage</name>
    <dbReference type="NCBI Taxonomy" id="2100421"/>
    <lineage>
        <taxon>Viruses</taxon>
        <taxon>Duplodnaviria</taxon>
        <taxon>Heunggongvirae</taxon>
        <taxon>Uroviricota</taxon>
        <taxon>Caudoviricetes</taxon>
        <taxon>Peduoviridae</taxon>
        <taxon>Maltschvirus</taxon>
        <taxon>Maltschvirus maltsch</taxon>
    </lineage>
</organism>
<reference evidence="1" key="1">
    <citation type="submission" date="2020-04" db="EMBL/GenBank/DDBJ databases">
        <authorList>
            <person name="Chiriac C."/>
            <person name="Salcher M."/>
            <person name="Ghai R."/>
            <person name="Kavagutti S V."/>
        </authorList>
    </citation>
    <scope>NUCLEOTIDE SEQUENCE</scope>
</reference>
<sequence length="21" mass="2300">EVSAKDNGAYGVQNFVVKFVK</sequence>
<dbReference type="EMBL" id="LR796499">
    <property type="protein sequence ID" value="CAB4148420.1"/>
    <property type="molecule type" value="Genomic_DNA"/>
</dbReference>
<evidence type="ECO:0000313" key="1">
    <source>
        <dbReference type="EMBL" id="CAB4148420.1"/>
    </source>
</evidence>
<gene>
    <name evidence="1" type="ORF">UFOVP536_1</name>
</gene>
<proteinExistence type="predicted"/>
<feature type="non-terminal residue" evidence="1">
    <location>
        <position position="1"/>
    </location>
</feature>